<protein>
    <submittedName>
        <fullName evidence="1">DUF3006 domain-containing protein</fullName>
    </submittedName>
</protein>
<proteinExistence type="predicted"/>
<reference evidence="1" key="2">
    <citation type="submission" date="2021-04" db="EMBL/GenBank/DDBJ databases">
        <authorList>
            <person name="Gilroy R."/>
        </authorList>
    </citation>
    <scope>NUCLEOTIDE SEQUENCE</scope>
    <source>
        <strain evidence="1">CHK198-12963</strain>
    </source>
</reference>
<name>A0A9D2TET3_9FIRM</name>
<dbReference type="Proteomes" id="UP000823863">
    <property type="component" value="Unassembled WGS sequence"/>
</dbReference>
<dbReference type="Pfam" id="PF11213">
    <property type="entry name" value="DUF3006"/>
    <property type="match status" value="1"/>
</dbReference>
<dbReference type="InterPro" id="IPR021377">
    <property type="entry name" value="DUF3006"/>
</dbReference>
<organism evidence="1 2">
    <name type="scientific">Candidatus Enterocloster excrementigallinarum</name>
    <dbReference type="NCBI Taxonomy" id="2838558"/>
    <lineage>
        <taxon>Bacteria</taxon>
        <taxon>Bacillati</taxon>
        <taxon>Bacillota</taxon>
        <taxon>Clostridia</taxon>
        <taxon>Lachnospirales</taxon>
        <taxon>Lachnospiraceae</taxon>
        <taxon>Enterocloster</taxon>
    </lineage>
</organism>
<reference evidence="1" key="1">
    <citation type="journal article" date="2021" name="PeerJ">
        <title>Extensive microbial diversity within the chicken gut microbiome revealed by metagenomics and culture.</title>
        <authorList>
            <person name="Gilroy R."/>
            <person name="Ravi A."/>
            <person name="Getino M."/>
            <person name="Pursley I."/>
            <person name="Horton D.L."/>
            <person name="Alikhan N.F."/>
            <person name="Baker D."/>
            <person name="Gharbi K."/>
            <person name="Hall N."/>
            <person name="Watson M."/>
            <person name="Adriaenssens E.M."/>
            <person name="Foster-Nyarko E."/>
            <person name="Jarju S."/>
            <person name="Secka A."/>
            <person name="Antonio M."/>
            <person name="Oren A."/>
            <person name="Chaudhuri R.R."/>
            <person name="La Ragione R."/>
            <person name="Hildebrand F."/>
            <person name="Pallen M.J."/>
        </authorList>
    </citation>
    <scope>NUCLEOTIDE SEQUENCE</scope>
    <source>
        <strain evidence="1">CHK198-12963</strain>
    </source>
</reference>
<accession>A0A9D2TET3</accession>
<sequence>MRYIVDRLEEGLAVCETEDKKKAVFPLKDLPEAIREGDVLQELDGVFSRDEEETSRRREKMKERLMGLFEKGTS</sequence>
<dbReference type="AlphaFoldDB" id="A0A9D2TET3"/>
<evidence type="ECO:0000313" key="1">
    <source>
        <dbReference type="EMBL" id="HJC67765.1"/>
    </source>
</evidence>
<comment type="caution">
    <text evidence="1">The sequence shown here is derived from an EMBL/GenBank/DDBJ whole genome shotgun (WGS) entry which is preliminary data.</text>
</comment>
<gene>
    <name evidence="1" type="ORF">H9931_13820</name>
</gene>
<dbReference type="EMBL" id="DWWB01000083">
    <property type="protein sequence ID" value="HJC67765.1"/>
    <property type="molecule type" value="Genomic_DNA"/>
</dbReference>
<evidence type="ECO:0000313" key="2">
    <source>
        <dbReference type="Proteomes" id="UP000823863"/>
    </source>
</evidence>
<dbReference type="Gene3D" id="6.20.120.50">
    <property type="match status" value="1"/>
</dbReference>